<evidence type="ECO:0000313" key="2">
    <source>
        <dbReference type="EMBL" id="AHM02830.1"/>
    </source>
</evidence>
<feature type="transmembrane region" description="Helical" evidence="1">
    <location>
        <begin position="78"/>
        <end position="96"/>
    </location>
</feature>
<keyword evidence="3" id="KW-1185">Reference proteome</keyword>
<name>W8SJZ5_9RHOB</name>
<dbReference type="Proteomes" id="UP000019593">
    <property type="component" value="Chromosome"/>
</dbReference>
<dbReference type="AlphaFoldDB" id="W8SJZ5"/>
<dbReference type="STRING" id="1294273.roselon_00385"/>
<keyword evidence="1" id="KW-0472">Membrane</keyword>
<evidence type="ECO:0000313" key="3">
    <source>
        <dbReference type="Proteomes" id="UP000019593"/>
    </source>
</evidence>
<dbReference type="KEGG" id="red:roselon_00385"/>
<feature type="transmembrane region" description="Helical" evidence="1">
    <location>
        <begin position="48"/>
        <end position="66"/>
    </location>
</feature>
<sequence length="127" mass="13298">MVTIIAYFALAGFGWLALFQIALALGTPWGNMAWGGARRVLPPALRLGSLAVAVLAVFGVAVALQAGDIAQMGLPRDVLRPALGAFAILFSVSFVGNALSRSRVERRHGVPLTITLALSSALLFVLL</sequence>
<feature type="transmembrane region" description="Helical" evidence="1">
    <location>
        <begin position="108"/>
        <end position="126"/>
    </location>
</feature>
<proteinExistence type="predicted"/>
<gene>
    <name evidence="2" type="ORF">roselon_00385</name>
</gene>
<dbReference type="EMBL" id="CP004372">
    <property type="protein sequence ID" value="AHM02830.1"/>
    <property type="molecule type" value="Genomic_DNA"/>
</dbReference>
<keyword evidence="1" id="KW-1133">Transmembrane helix</keyword>
<dbReference type="eggNOG" id="ENOG5032N65">
    <property type="taxonomic scope" value="Bacteria"/>
</dbReference>
<protein>
    <submittedName>
        <fullName evidence="2">Uncharacterized protein</fullName>
    </submittedName>
</protein>
<dbReference type="RefSeq" id="WP_025310738.1">
    <property type="nucleotide sequence ID" value="NZ_CP004372.1"/>
</dbReference>
<keyword evidence="1" id="KW-0812">Transmembrane</keyword>
<dbReference type="OrthoDB" id="1524823at2"/>
<reference evidence="2 3" key="1">
    <citation type="submission" date="2013-03" db="EMBL/GenBank/DDBJ databases">
        <authorList>
            <person name="Fiebig A."/>
            <person name="Goeker M."/>
            <person name="Klenk H.-P.P."/>
        </authorList>
    </citation>
    <scope>NUCLEOTIDE SEQUENCE [LARGE SCALE GENOMIC DNA]</scope>
    <source>
        <strain evidence="3">DSM 19469</strain>
    </source>
</reference>
<evidence type="ECO:0000256" key="1">
    <source>
        <dbReference type="SAM" id="Phobius"/>
    </source>
</evidence>
<accession>W8SJZ5</accession>
<organism evidence="2 3">
    <name type="scientific">Roseicyclus elongatus DSM 19469</name>
    <dbReference type="NCBI Taxonomy" id="1294273"/>
    <lineage>
        <taxon>Bacteria</taxon>
        <taxon>Pseudomonadati</taxon>
        <taxon>Pseudomonadota</taxon>
        <taxon>Alphaproteobacteria</taxon>
        <taxon>Rhodobacterales</taxon>
        <taxon>Roseobacteraceae</taxon>
        <taxon>Roseicyclus</taxon>
    </lineage>
</organism>
<dbReference type="HOGENOM" id="CLU_142194_1_0_5"/>